<dbReference type="PANTHER" id="PTHR35580">
    <property type="entry name" value="CELL SURFACE GLYCOPROTEIN (S-LAYER PROTEIN)-LIKE PROTEIN"/>
    <property type="match status" value="1"/>
</dbReference>
<accession>A0A3M9MZ39</accession>
<keyword evidence="4" id="KW-1185">Reference proteome</keyword>
<gene>
    <name evidence="3" type="ORF">EFA69_10935</name>
</gene>
<feature type="signal peptide" evidence="1">
    <location>
        <begin position="1"/>
        <end position="27"/>
    </location>
</feature>
<dbReference type="SUPFAM" id="SSF49299">
    <property type="entry name" value="PKD domain"/>
    <property type="match status" value="1"/>
</dbReference>
<evidence type="ECO:0000313" key="4">
    <source>
        <dbReference type="Proteomes" id="UP000271010"/>
    </source>
</evidence>
<dbReference type="Pfam" id="PF13585">
    <property type="entry name" value="CHU_C"/>
    <property type="match status" value="1"/>
</dbReference>
<evidence type="ECO:0000313" key="3">
    <source>
        <dbReference type="EMBL" id="RNI30028.1"/>
    </source>
</evidence>
<proteinExistence type="predicted"/>
<reference evidence="3 4" key="1">
    <citation type="submission" date="2018-11" db="EMBL/GenBank/DDBJ databases">
        <title>Rufibacter latericius sp. nov., isolated from water in Baiyang Lake.</title>
        <authorList>
            <person name="Yang Y."/>
        </authorList>
    </citation>
    <scope>NUCLEOTIDE SEQUENCE [LARGE SCALE GENOMIC DNA]</scope>
    <source>
        <strain evidence="3 4">MCC P1</strain>
    </source>
</reference>
<keyword evidence="1" id="KW-0732">Signal</keyword>
<dbReference type="InterPro" id="IPR013783">
    <property type="entry name" value="Ig-like_fold"/>
</dbReference>
<protein>
    <submittedName>
        <fullName evidence="3">PKD domain-containing protein</fullName>
    </submittedName>
</protein>
<sequence>MCLSVPVFILSAFWSLLQSFLTPPAPVAPALKTAAVTSAAPYARTLEFVENKGQWPQQVTYAADLPGGKMFLQATGFVYVLHEPISGAAHGETPAAPAPTARTLPPANAVKQHAYAVTFLGANAAPPQQAQEATQGIRNYYLGKDPKNWGSGARGFRKLRYANLYKGVDLALYEQNGQLKYDLYLAAGASPAQIQLQYTGATSLSLQNGNLHVETSVGNIIEHTPVAFQWIRNQKVAVPCQYQLQGQTLSFHFPKGYDPQHPLLIDPVIEFASYTGSRADNWGFTATYDSKGNMYSGGIAAGTGYPASLGAFDTEFNGFWDIAIMKFNTKVSGPAARLYATYLGGLESETPHSLVVNPQDELLILGTTSSRNYPVTETAFSRGFNGGTSIEPLGSGGNPTFDNGSDIVITRLSENGDKLLASTFLGGSGNDGLLSYVLNDDLVQNYGDQFRGDIIADADGNVYIASNTASTDFPARNGFRSQPHGGGNDAIVCKLSPDLSQLLWASYVGGNGQDAAYSIQLDQDRQVYICGGTTSPTLPGTAPGLHQASAGGTDGFVLKINAAGTAVLAATFLGTAEYDQTYFLQLDASNHVYLLGQTLGSYPVSGNTYRNANGKQFLHKLSNDLSTTEWSTVFGSGRNSIDLSPTAFMVDDCQRIYVSGWGGSSNGGIYGNGTTNGLPITANAMQATTDGGDFYLLQLGANARDLLYASYYGANQNGPSGGGFEHVDGGTSRFDKKGYVYQAVCGGCQSRSNFPIPLGANFYSRLNPSDNCNNAAFKFDFAEELRADAGPDDEVCADGAAVVLKGTPTGGVWSGDGVTLENGVYRFTPSPALAGPRTLTYTVMGTGSCAISKSMVMNVTQVAAHSITLPAEPLCVGASAPVQIAGSPAGGVFSGKGVTGSKFNPAVAGPGKHTITYRSDGSNGFCGFVTKEVEVLAPTLSIGPDTTLCPGNVNPFQLRASVPGGTWSGDFVSSTGYFSPPVSFTGTVEVTYSAALPCPITGTKKINLPPRPTMQAWLDNSCKDNPKISGYAPFNASFANTTNATGFTWHFGDGTQSTERTPRHLYQQPGKYSVTLVAHYGANCQETLPVGDVIVEPPFVPNIFTPNGDDKNDTFVQFFSCFPTEIIVYNVWGKQVYQEKIYNQKWDGGSLSEGTYFYILKDTEGNSAKGWVEILR</sequence>
<dbReference type="InterPro" id="IPR035986">
    <property type="entry name" value="PKD_dom_sf"/>
</dbReference>
<dbReference type="InterPro" id="IPR057708">
    <property type="entry name" value="DUF7948"/>
</dbReference>
<dbReference type="Proteomes" id="UP000271010">
    <property type="component" value="Unassembled WGS sequence"/>
</dbReference>
<dbReference type="InterPro" id="IPR052918">
    <property type="entry name" value="Motility_Chemotaxis_Reg"/>
</dbReference>
<dbReference type="RefSeq" id="WP_123133110.1">
    <property type="nucleotide sequence ID" value="NZ_RJJE01000009.1"/>
</dbReference>
<dbReference type="Gene3D" id="2.60.40.10">
    <property type="entry name" value="Immunoglobulins"/>
    <property type="match status" value="1"/>
</dbReference>
<dbReference type="Pfam" id="PF18911">
    <property type="entry name" value="PKD_4"/>
    <property type="match status" value="1"/>
</dbReference>
<feature type="chain" id="PRO_5018081145" evidence="1">
    <location>
        <begin position="28"/>
        <end position="1176"/>
    </location>
</feature>
<name>A0A3M9MZ39_9BACT</name>
<organism evidence="3 4">
    <name type="scientific">Rufibacter immobilis</name>
    <dbReference type="NCBI Taxonomy" id="1348778"/>
    <lineage>
        <taxon>Bacteria</taxon>
        <taxon>Pseudomonadati</taxon>
        <taxon>Bacteroidota</taxon>
        <taxon>Cytophagia</taxon>
        <taxon>Cytophagales</taxon>
        <taxon>Hymenobacteraceae</taxon>
        <taxon>Rufibacter</taxon>
    </lineage>
</organism>
<dbReference type="OrthoDB" id="1652165at2"/>
<comment type="caution">
    <text evidence="3">The sequence shown here is derived from an EMBL/GenBank/DDBJ whole genome shotgun (WGS) entry which is preliminary data.</text>
</comment>
<feature type="domain" description="PKD" evidence="2">
    <location>
        <begin position="1040"/>
        <end position="1078"/>
    </location>
</feature>
<evidence type="ECO:0000256" key="1">
    <source>
        <dbReference type="SAM" id="SignalP"/>
    </source>
</evidence>
<dbReference type="InterPro" id="IPR000601">
    <property type="entry name" value="PKD_dom"/>
</dbReference>
<dbReference type="PROSITE" id="PS50093">
    <property type="entry name" value="PKD"/>
    <property type="match status" value="1"/>
</dbReference>
<dbReference type="Pfam" id="PF25778">
    <property type="entry name" value="DUF7948"/>
    <property type="match status" value="1"/>
</dbReference>
<dbReference type="PANTHER" id="PTHR35580:SF1">
    <property type="entry name" value="PHYTASE-LIKE DOMAIN-CONTAINING PROTEIN"/>
    <property type="match status" value="1"/>
</dbReference>
<dbReference type="EMBL" id="RJJE01000009">
    <property type="protein sequence ID" value="RNI30028.1"/>
    <property type="molecule type" value="Genomic_DNA"/>
</dbReference>
<dbReference type="AlphaFoldDB" id="A0A3M9MZ39"/>
<evidence type="ECO:0000259" key="2">
    <source>
        <dbReference type="PROSITE" id="PS50093"/>
    </source>
</evidence>
<dbReference type="CDD" id="cd00146">
    <property type="entry name" value="PKD"/>
    <property type="match status" value="1"/>
</dbReference>